<evidence type="ECO:0000256" key="2">
    <source>
        <dbReference type="ARBA" id="ARBA00007168"/>
    </source>
</evidence>
<keyword evidence="4 6" id="KW-1133">Transmembrane helix</keyword>
<evidence type="ECO:0000256" key="3">
    <source>
        <dbReference type="ARBA" id="ARBA00022692"/>
    </source>
</evidence>
<feature type="transmembrane region" description="Helical" evidence="6">
    <location>
        <begin position="309"/>
        <end position="340"/>
    </location>
</feature>
<protein>
    <recommendedName>
        <fullName evidence="6">Choline transporter-like protein</fullName>
    </recommendedName>
</protein>
<dbReference type="Pfam" id="PF04515">
    <property type="entry name" value="Choline_transpo"/>
    <property type="match status" value="1"/>
</dbReference>
<evidence type="ECO:0000256" key="4">
    <source>
        <dbReference type="ARBA" id="ARBA00022989"/>
    </source>
</evidence>
<feature type="transmembrane region" description="Helical" evidence="6">
    <location>
        <begin position="360"/>
        <end position="380"/>
    </location>
</feature>
<feature type="compositionally biased region" description="Low complexity" evidence="7">
    <location>
        <begin position="18"/>
        <end position="29"/>
    </location>
</feature>
<name>W9QVG5_9ROSA</name>
<organism evidence="8 9">
    <name type="scientific">Morus notabilis</name>
    <dbReference type="NCBI Taxonomy" id="981085"/>
    <lineage>
        <taxon>Eukaryota</taxon>
        <taxon>Viridiplantae</taxon>
        <taxon>Streptophyta</taxon>
        <taxon>Embryophyta</taxon>
        <taxon>Tracheophyta</taxon>
        <taxon>Spermatophyta</taxon>
        <taxon>Magnoliopsida</taxon>
        <taxon>eudicotyledons</taxon>
        <taxon>Gunneridae</taxon>
        <taxon>Pentapetalae</taxon>
        <taxon>rosids</taxon>
        <taxon>fabids</taxon>
        <taxon>Rosales</taxon>
        <taxon>Moraceae</taxon>
        <taxon>Moreae</taxon>
        <taxon>Morus</taxon>
    </lineage>
</organism>
<dbReference type="KEGG" id="mnt:21407706"/>
<gene>
    <name evidence="8" type="ORF">L484_024988</name>
</gene>
<feature type="transmembrane region" description="Helical" evidence="6">
    <location>
        <begin position="73"/>
        <end position="95"/>
    </location>
</feature>
<evidence type="ECO:0000256" key="1">
    <source>
        <dbReference type="ARBA" id="ARBA00004141"/>
    </source>
</evidence>
<dbReference type="eggNOG" id="KOG1362">
    <property type="taxonomic scope" value="Eukaryota"/>
</dbReference>
<comment type="similarity">
    <text evidence="2 6">Belongs to the CTL (choline transporter-like) family.</text>
</comment>
<sequence length="555" mass="62017">MGSSSDENDKPISLYGTSSPSQQPLLSKPPHLDDSPPPPLPPPPSYYDRRRESDASQYLQISYNYGPRPFKDLPFLILFLVFVLSTFGFGIFAVFHRNANYSNLSSFVYDSNSTSCVEHKNQLSSSSNWVFFFFSSSSPVLKDLIWTLVITLVLSLPICLLFLLALKRYTKHIVYASLPFFILIPIFFNVYWFVACTLSSSCSDAFPLVYRILVLIFVFLVNGVIVWIFVANWHRIELTVSIIGVASNALLKNLGLFFVLPFLSLCLIVYYAPIVVFLVFARSNGKIVARESSGEYSCDWKEDGWVPAYYALAILTMLWSAAAMVEAQVFVISGTIAQWYFTKEDSAPRRSTRSSLRHAFGPSSGTICLSGLLIFVVRVVRSIVDTARQGDISGFVSLALRCCVNALLSAIDFLNKFTINFAAITGEAYCLSARMTFELLKRNLLSAVFVETISTRLLAGIAFVVSAIYAIATWAILKGVSDVGSDSYFVAALAWLLLILVLWYFVHVLDNVVDTVYVCYAIDRDRGEVYKQEVHEVYVYLPISRNHGSSPITGV</sequence>
<dbReference type="PANTHER" id="PTHR12385">
    <property type="entry name" value="CHOLINE TRANSPORTER-LIKE (SLC FAMILY 44)"/>
    <property type="match status" value="1"/>
</dbReference>
<keyword evidence="9" id="KW-1185">Reference proteome</keyword>
<evidence type="ECO:0000313" key="9">
    <source>
        <dbReference type="Proteomes" id="UP000030645"/>
    </source>
</evidence>
<feature type="transmembrane region" description="Helical" evidence="6">
    <location>
        <begin position="173"/>
        <end position="193"/>
    </location>
</feature>
<dbReference type="Proteomes" id="UP000030645">
    <property type="component" value="Unassembled WGS sequence"/>
</dbReference>
<dbReference type="STRING" id="981085.W9QVG5"/>
<feature type="compositionally biased region" description="Pro residues" evidence="7">
    <location>
        <begin position="35"/>
        <end position="45"/>
    </location>
</feature>
<feature type="transmembrane region" description="Helical" evidence="6">
    <location>
        <begin position="488"/>
        <end position="506"/>
    </location>
</feature>
<accession>W9QVG5</accession>
<dbReference type="EMBL" id="KE343721">
    <property type="protein sequence ID" value="EXB39293.1"/>
    <property type="molecule type" value="Genomic_DNA"/>
</dbReference>
<dbReference type="AlphaFoldDB" id="W9QVG5"/>
<proteinExistence type="inferred from homology"/>
<feature type="transmembrane region" description="Helical" evidence="6">
    <location>
        <begin position="257"/>
        <end position="280"/>
    </location>
</feature>
<dbReference type="OrthoDB" id="420519at2759"/>
<dbReference type="InterPro" id="IPR007603">
    <property type="entry name" value="Choline_transptr-like"/>
</dbReference>
<feature type="transmembrane region" description="Helical" evidence="6">
    <location>
        <begin position="392"/>
        <end position="411"/>
    </location>
</feature>
<dbReference type="PANTHER" id="PTHR12385:SF98">
    <property type="entry name" value="CHOLINE TRANSPORTER-LIKE PROTEIN"/>
    <property type="match status" value="1"/>
</dbReference>
<evidence type="ECO:0000256" key="7">
    <source>
        <dbReference type="SAM" id="MobiDB-lite"/>
    </source>
</evidence>
<feature type="transmembrane region" description="Helical" evidence="6">
    <location>
        <begin position="144"/>
        <end position="166"/>
    </location>
</feature>
<keyword evidence="5 6" id="KW-0472">Membrane</keyword>
<comment type="function">
    <text evidence="6">Choline transporter.</text>
</comment>
<keyword evidence="3 6" id="KW-0812">Transmembrane</keyword>
<dbReference type="GO" id="GO:0005886">
    <property type="term" value="C:plasma membrane"/>
    <property type="evidence" value="ECO:0007669"/>
    <property type="project" value="UniProtKB-SubCell"/>
</dbReference>
<feature type="region of interest" description="Disordered" evidence="7">
    <location>
        <begin position="1"/>
        <end position="47"/>
    </location>
</feature>
<evidence type="ECO:0000313" key="8">
    <source>
        <dbReference type="EMBL" id="EXB39293.1"/>
    </source>
</evidence>
<comment type="subcellular location">
    <subcellularLocation>
        <location evidence="6">Cell membrane</location>
        <topology evidence="6">Multi-pass membrane protein</topology>
    </subcellularLocation>
    <subcellularLocation>
        <location evidence="1">Membrane</location>
        <topology evidence="1">Multi-pass membrane protein</topology>
    </subcellularLocation>
</comment>
<evidence type="ECO:0000256" key="6">
    <source>
        <dbReference type="RuleBase" id="RU368066"/>
    </source>
</evidence>
<evidence type="ECO:0000256" key="5">
    <source>
        <dbReference type="ARBA" id="ARBA00023136"/>
    </source>
</evidence>
<feature type="transmembrane region" description="Helical" evidence="6">
    <location>
        <begin position="457"/>
        <end position="476"/>
    </location>
</feature>
<dbReference type="GO" id="GO:0022857">
    <property type="term" value="F:transmembrane transporter activity"/>
    <property type="evidence" value="ECO:0007669"/>
    <property type="project" value="UniProtKB-UniRule"/>
</dbReference>
<reference evidence="9" key="1">
    <citation type="submission" date="2013-01" db="EMBL/GenBank/DDBJ databases">
        <title>Draft Genome Sequence of a Mulberry Tree, Morus notabilis C.K. Schneid.</title>
        <authorList>
            <person name="He N."/>
            <person name="Zhao S."/>
        </authorList>
    </citation>
    <scope>NUCLEOTIDE SEQUENCE</scope>
</reference>
<feature type="transmembrane region" description="Helical" evidence="6">
    <location>
        <begin position="208"/>
        <end position="229"/>
    </location>
</feature>